<keyword evidence="3" id="KW-0489">Methyltransferase</keyword>
<dbReference type="GO" id="GO:0008168">
    <property type="term" value="F:methyltransferase activity"/>
    <property type="evidence" value="ECO:0007669"/>
    <property type="project" value="UniProtKB-KW"/>
</dbReference>
<dbReference type="AlphaFoldDB" id="A0A561C851"/>
<sequence>MAVTSFSDEFERALMTTTSYAQNFEDVILWRALGHIPKGTYVDVGAQHPVVDSVSKAFYERGWRGVHVEPVPAYAALLRQDRPDETVLQVALSDHAGVLDLNVIAGTGLSTGVKAYANTHSSEHGFATEVVQVPMLPMSTALASLNGQQVHWLKIDVEGFEEQVLRGWDSKALRPWIIVIEATIPLSEELNYAGADSLLIDAGYHFVYFDGLNRFYTASEHADLADKLKLPPNVFDNAELSGTASSLWCRGLISRHQQAQETLMEGHQQAIAALMEGHQEAQATLMEEMAALRERIADVEMQLHCAVSREEQSQARAAAFAEQAAQAEARTALVETQLEVVRQQGEAIMSSTSWRITAPLRLAGKFAPRLGSAIRDGRLTSGLKRRVKTLLRTTIKALAHYPALRRMAAGGVALVPPLAQRLRAIATTPSTAPLKNEVQGVHALPARLSPDASVLFRQLMRQQERMEGT</sequence>
<evidence type="ECO:0000313" key="3">
    <source>
        <dbReference type="EMBL" id="TWD87140.1"/>
    </source>
</evidence>
<dbReference type="PANTHER" id="PTHR34203">
    <property type="entry name" value="METHYLTRANSFERASE, FKBM FAMILY PROTEIN"/>
    <property type="match status" value="1"/>
</dbReference>
<dbReference type="InterPro" id="IPR006342">
    <property type="entry name" value="FkbM_mtfrase"/>
</dbReference>
<dbReference type="GO" id="GO:0032259">
    <property type="term" value="P:methylation"/>
    <property type="evidence" value="ECO:0007669"/>
    <property type="project" value="UniProtKB-KW"/>
</dbReference>
<feature type="domain" description="Methyltransferase FkbM" evidence="2">
    <location>
        <begin position="43"/>
        <end position="204"/>
    </location>
</feature>
<gene>
    <name evidence="3" type="ORF">FB547_103115</name>
</gene>
<keyword evidence="1" id="KW-0175">Coiled coil</keyword>
<dbReference type="Pfam" id="PF05050">
    <property type="entry name" value="Methyltransf_21"/>
    <property type="match status" value="1"/>
</dbReference>
<dbReference type="PANTHER" id="PTHR34203:SF15">
    <property type="entry name" value="SLL1173 PROTEIN"/>
    <property type="match status" value="1"/>
</dbReference>
<dbReference type="Gene3D" id="3.40.50.150">
    <property type="entry name" value="Vaccinia Virus protein VP39"/>
    <property type="match status" value="1"/>
</dbReference>
<dbReference type="Proteomes" id="UP000319722">
    <property type="component" value="Unassembled WGS sequence"/>
</dbReference>
<name>A0A561C851_9BURK</name>
<accession>A0A561C851</accession>
<dbReference type="InterPro" id="IPR029063">
    <property type="entry name" value="SAM-dependent_MTases_sf"/>
</dbReference>
<organism evidence="3 4">
    <name type="scientific">Variovorax beijingensis</name>
    <dbReference type="NCBI Taxonomy" id="2496117"/>
    <lineage>
        <taxon>Bacteria</taxon>
        <taxon>Pseudomonadati</taxon>
        <taxon>Pseudomonadota</taxon>
        <taxon>Betaproteobacteria</taxon>
        <taxon>Burkholderiales</taxon>
        <taxon>Comamonadaceae</taxon>
        <taxon>Variovorax</taxon>
    </lineage>
</organism>
<feature type="coiled-coil region" evidence="1">
    <location>
        <begin position="275"/>
        <end position="302"/>
    </location>
</feature>
<proteinExistence type="predicted"/>
<dbReference type="SUPFAM" id="SSF53335">
    <property type="entry name" value="S-adenosyl-L-methionine-dependent methyltransferases"/>
    <property type="match status" value="1"/>
</dbReference>
<evidence type="ECO:0000256" key="1">
    <source>
        <dbReference type="SAM" id="Coils"/>
    </source>
</evidence>
<evidence type="ECO:0000313" key="4">
    <source>
        <dbReference type="Proteomes" id="UP000319722"/>
    </source>
</evidence>
<reference evidence="3 4" key="1">
    <citation type="submission" date="2019-06" db="EMBL/GenBank/DDBJ databases">
        <title>Sorghum-associated microbial communities from plants grown in Nebraska, USA.</title>
        <authorList>
            <person name="Schachtman D."/>
        </authorList>
    </citation>
    <scope>NUCLEOTIDE SEQUENCE [LARGE SCALE GENOMIC DNA]</scope>
    <source>
        <strain evidence="3 4">T529</strain>
    </source>
</reference>
<dbReference type="InterPro" id="IPR052514">
    <property type="entry name" value="SAM-dependent_MTase"/>
</dbReference>
<evidence type="ECO:0000259" key="2">
    <source>
        <dbReference type="Pfam" id="PF05050"/>
    </source>
</evidence>
<protein>
    <submittedName>
        <fullName evidence="3">FkbM family methyltransferase</fullName>
    </submittedName>
</protein>
<keyword evidence="3" id="KW-0808">Transferase</keyword>
<dbReference type="NCBIfam" id="TIGR01444">
    <property type="entry name" value="fkbM_fam"/>
    <property type="match status" value="1"/>
</dbReference>
<comment type="caution">
    <text evidence="3">The sequence shown here is derived from an EMBL/GenBank/DDBJ whole genome shotgun (WGS) entry which is preliminary data.</text>
</comment>
<dbReference type="EMBL" id="VIVL01000003">
    <property type="protein sequence ID" value="TWD87140.1"/>
    <property type="molecule type" value="Genomic_DNA"/>
</dbReference>